<dbReference type="EMBL" id="QPFP01000010">
    <property type="protein sequence ID" value="TEB34040.1"/>
    <property type="molecule type" value="Genomic_DNA"/>
</dbReference>
<feature type="compositionally biased region" description="Low complexity" evidence="2">
    <location>
        <begin position="314"/>
        <end position="330"/>
    </location>
</feature>
<dbReference type="Proteomes" id="UP000298030">
    <property type="component" value="Unassembled WGS sequence"/>
</dbReference>
<dbReference type="Gene3D" id="1.10.8.1310">
    <property type="match status" value="1"/>
</dbReference>
<gene>
    <name evidence="5" type="ORF">FA13DRAFT_1789229</name>
</gene>
<dbReference type="PANTHER" id="PTHR20913">
    <property type="entry name" value="TBC1 DOMAIN FAMILY MEMBER 20/GTPASE"/>
    <property type="match status" value="1"/>
</dbReference>
<dbReference type="OrthoDB" id="206700at2759"/>
<feature type="domain" description="Rab-GAP TBC" evidence="4">
    <location>
        <begin position="25"/>
        <end position="211"/>
    </location>
</feature>
<dbReference type="PROSITE" id="PS50086">
    <property type="entry name" value="TBC_RABGAP"/>
    <property type="match status" value="1"/>
</dbReference>
<proteinExistence type="predicted"/>
<evidence type="ECO:0000259" key="4">
    <source>
        <dbReference type="PROSITE" id="PS50086"/>
    </source>
</evidence>
<dbReference type="AlphaFoldDB" id="A0A4Y7TIQ1"/>
<name>A0A4Y7TIQ1_COPMI</name>
<feature type="region of interest" description="Disordered" evidence="2">
    <location>
        <begin position="273"/>
        <end position="406"/>
    </location>
</feature>
<keyword evidence="3" id="KW-0812">Transmembrane</keyword>
<dbReference type="PANTHER" id="PTHR20913:SF7">
    <property type="entry name" value="RE60063P"/>
    <property type="match status" value="1"/>
</dbReference>
<evidence type="ECO:0000313" key="5">
    <source>
        <dbReference type="EMBL" id="TEB34040.1"/>
    </source>
</evidence>
<evidence type="ECO:0000256" key="3">
    <source>
        <dbReference type="SAM" id="Phobius"/>
    </source>
</evidence>
<dbReference type="InterPro" id="IPR045913">
    <property type="entry name" value="TBC20/Gyp8-like"/>
</dbReference>
<dbReference type="InterPro" id="IPR035969">
    <property type="entry name" value="Rab-GAP_TBC_sf"/>
</dbReference>
<keyword evidence="6" id="KW-1185">Reference proteome</keyword>
<dbReference type="Gene3D" id="1.10.472.80">
    <property type="entry name" value="Ypt/Rab-GAP domain of gyp1p, domain 3"/>
    <property type="match status" value="1"/>
</dbReference>
<dbReference type="GO" id="GO:0005096">
    <property type="term" value="F:GTPase activator activity"/>
    <property type="evidence" value="ECO:0007669"/>
    <property type="project" value="UniProtKB-KW"/>
</dbReference>
<accession>A0A4Y7TIQ1</accession>
<feature type="region of interest" description="Disordered" evidence="2">
    <location>
        <begin position="529"/>
        <end position="567"/>
    </location>
</feature>
<protein>
    <recommendedName>
        <fullName evidence="4">Rab-GAP TBC domain-containing protein</fullName>
    </recommendedName>
</protein>
<feature type="transmembrane region" description="Helical" evidence="3">
    <location>
        <begin position="574"/>
        <end position="592"/>
    </location>
</feature>
<keyword evidence="1" id="KW-0343">GTPase activation</keyword>
<reference evidence="5 6" key="1">
    <citation type="journal article" date="2019" name="Nat. Ecol. Evol.">
        <title>Megaphylogeny resolves global patterns of mushroom evolution.</title>
        <authorList>
            <person name="Varga T."/>
            <person name="Krizsan K."/>
            <person name="Foldi C."/>
            <person name="Dima B."/>
            <person name="Sanchez-Garcia M."/>
            <person name="Sanchez-Ramirez S."/>
            <person name="Szollosi G.J."/>
            <person name="Szarkandi J.G."/>
            <person name="Papp V."/>
            <person name="Albert L."/>
            <person name="Andreopoulos W."/>
            <person name="Angelini C."/>
            <person name="Antonin V."/>
            <person name="Barry K.W."/>
            <person name="Bougher N.L."/>
            <person name="Buchanan P."/>
            <person name="Buyck B."/>
            <person name="Bense V."/>
            <person name="Catcheside P."/>
            <person name="Chovatia M."/>
            <person name="Cooper J."/>
            <person name="Damon W."/>
            <person name="Desjardin D."/>
            <person name="Finy P."/>
            <person name="Geml J."/>
            <person name="Haridas S."/>
            <person name="Hughes K."/>
            <person name="Justo A."/>
            <person name="Karasinski D."/>
            <person name="Kautmanova I."/>
            <person name="Kiss B."/>
            <person name="Kocsube S."/>
            <person name="Kotiranta H."/>
            <person name="LaButti K.M."/>
            <person name="Lechner B.E."/>
            <person name="Liimatainen K."/>
            <person name="Lipzen A."/>
            <person name="Lukacs Z."/>
            <person name="Mihaltcheva S."/>
            <person name="Morgado L.N."/>
            <person name="Niskanen T."/>
            <person name="Noordeloos M.E."/>
            <person name="Ohm R.A."/>
            <person name="Ortiz-Santana B."/>
            <person name="Ovrebo C."/>
            <person name="Racz N."/>
            <person name="Riley R."/>
            <person name="Savchenko A."/>
            <person name="Shiryaev A."/>
            <person name="Soop K."/>
            <person name="Spirin V."/>
            <person name="Szebenyi C."/>
            <person name="Tomsovsky M."/>
            <person name="Tulloss R.E."/>
            <person name="Uehling J."/>
            <person name="Grigoriev I.V."/>
            <person name="Vagvolgyi C."/>
            <person name="Papp T."/>
            <person name="Martin F.M."/>
            <person name="Miettinen O."/>
            <person name="Hibbett D.S."/>
            <person name="Nagy L.G."/>
        </authorList>
    </citation>
    <scope>NUCLEOTIDE SEQUENCE [LARGE SCALE GENOMIC DNA]</scope>
    <source>
        <strain evidence="5 6">FP101781</strain>
    </source>
</reference>
<keyword evidence="3" id="KW-1133">Transmembrane helix</keyword>
<feature type="region of interest" description="Disordered" evidence="2">
    <location>
        <begin position="43"/>
        <end position="62"/>
    </location>
</feature>
<feature type="compositionally biased region" description="Basic and acidic residues" evidence="2">
    <location>
        <begin position="529"/>
        <end position="542"/>
    </location>
</feature>
<feature type="compositionally biased region" description="Low complexity" evidence="2">
    <location>
        <begin position="367"/>
        <end position="406"/>
    </location>
</feature>
<dbReference type="SUPFAM" id="SSF47923">
    <property type="entry name" value="Ypt/Rab-GAP domain of gyp1p"/>
    <property type="match status" value="2"/>
</dbReference>
<dbReference type="GO" id="GO:0005789">
    <property type="term" value="C:endoplasmic reticulum membrane"/>
    <property type="evidence" value="ECO:0007669"/>
    <property type="project" value="TreeGrafter"/>
</dbReference>
<dbReference type="InterPro" id="IPR000195">
    <property type="entry name" value="Rab-GAP-TBC_dom"/>
</dbReference>
<sequence length="652" mass="72301">MPESHSGTAGGIDWEGLRELSLRPGGFREERLSLWPKLLKVDPPKEGKDVPVGSEEEAHQDENQIKLDTNRSFVMYPVGVTDERDTLQEDLHELLISMFRRRRKLNYFQGYHDIASVLYLTLPPELHLVCLEKLSLHRVRDYMVSTLEPVVGLLRVTRNLLRLADPDYAQILESSSPLPFYALSNLMTLFSHDMPTLSLIQHVFDYLLCRPPIAVVYLAVTLLLSRKPETLRLQEEGDDGMIHSLLNGLPEILDETPRPDPPPVADEPNLEEVTDAEADNSSGPQVPTVIPEEEPSETDGSPSESSFIHSEPQSSNTSLSLASLSDTLPSEGTGETNTGEFSRITPEESARPCSPSLLRSRAGRRISTLSSPRTHSSSRSMSSSGRYNRSRSSTMTSLSRRSSVSEVVPSLPHMAGIVALEDYEQLPTPVATEQAPTEFDGRRSSNLKLKIPLTDLLRQADDLYRKFPPDIPGLKLSSIMGPQSVVFTWKEHDEDETPTQNQVRDDELEAMILQPDLIVYPEVSEPLDEKHEFNSDDEKEGFLSESEGAGGSQKTKRRRRKLHKPRRLDMRTKTMVAGAVVALGVAMAVYGVRQRGGMGVVFPQAQKRWTQGKQWFGGALAGATVRYLQESLGSGFGDGGSMPSGVGTHTDL</sequence>
<dbReference type="Pfam" id="PF00566">
    <property type="entry name" value="RabGAP-TBC"/>
    <property type="match status" value="1"/>
</dbReference>
<organism evidence="5 6">
    <name type="scientific">Coprinellus micaceus</name>
    <name type="common">Glistening ink-cap mushroom</name>
    <name type="synonym">Coprinus micaceus</name>
    <dbReference type="NCBI Taxonomy" id="71717"/>
    <lineage>
        <taxon>Eukaryota</taxon>
        <taxon>Fungi</taxon>
        <taxon>Dikarya</taxon>
        <taxon>Basidiomycota</taxon>
        <taxon>Agaricomycotina</taxon>
        <taxon>Agaricomycetes</taxon>
        <taxon>Agaricomycetidae</taxon>
        <taxon>Agaricales</taxon>
        <taxon>Agaricineae</taxon>
        <taxon>Psathyrellaceae</taxon>
        <taxon>Coprinellus</taxon>
    </lineage>
</organism>
<evidence type="ECO:0000313" key="6">
    <source>
        <dbReference type="Proteomes" id="UP000298030"/>
    </source>
</evidence>
<feature type="compositionally biased region" description="Polar residues" evidence="2">
    <location>
        <begin position="298"/>
        <end position="313"/>
    </location>
</feature>
<keyword evidence="3" id="KW-0472">Membrane</keyword>
<dbReference type="SMART" id="SM00164">
    <property type="entry name" value="TBC"/>
    <property type="match status" value="1"/>
</dbReference>
<evidence type="ECO:0000256" key="1">
    <source>
        <dbReference type="ARBA" id="ARBA00022468"/>
    </source>
</evidence>
<comment type="caution">
    <text evidence="5">The sequence shown here is derived from an EMBL/GenBank/DDBJ whole genome shotgun (WGS) entry which is preliminary data.</text>
</comment>
<dbReference type="STRING" id="71717.A0A4Y7TIQ1"/>
<evidence type="ECO:0000256" key="2">
    <source>
        <dbReference type="SAM" id="MobiDB-lite"/>
    </source>
</evidence>
<dbReference type="GO" id="GO:0006888">
    <property type="term" value="P:endoplasmic reticulum to Golgi vesicle-mediated transport"/>
    <property type="evidence" value="ECO:0007669"/>
    <property type="project" value="TreeGrafter"/>
</dbReference>
<feature type="compositionally biased region" description="Basic residues" evidence="2">
    <location>
        <begin position="554"/>
        <end position="566"/>
    </location>
</feature>